<evidence type="ECO:0000256" key="1">
    <source>
        <dbReference type="SAM" id="SignalP"/>
    </source>
</evidence>
<dbReference type="EMBL" id="CP133616">
    <property type="protein sequence ID" value="WMV30690.1"/>
    <property type="molecule type" value="Genomic_DNA"/>
</dbReference>
<organism evidence="2 3">
    <name type="scientific">Solanum verrucosum</name>
    <dbReference type="NCBI Taxonomy" id="315347"/>
    <lineage>
        <taxon>Eukaryota</taxon>
        <taxon>Viridiplantae</taxon>
        <taxon>Streptophyta</taxon>
        <taxon>Embryophyta</taxon>
        <taxon>Tracheophyta</taxon>
        <taxon>Spermatophyta</taxon>
        <taxon>Magnoliopsida</taxon>
        <taxon>eudicotyledons</taxon>
        <taxon>Gunneridae</taxon>
        <taxon>Pentapetalae</taxon>
        <taxon>asterids</taxon>
        <taxon>lamiids</taxon>
        <taxon>Solanales</taxon>
        <taxon>Solanaceae</taxon>
        <taxon>Solanoideae</taxon>
        <taxon>Solaneae</taxon>
        <taxon>Solanum</taxon>
    </lineage>
</organism>
<evidence type="ECO:0000313" key="3">
    <source>
        <dbReference type="Proteomes" id="UP001234989"/>
    </source>
</evidence>
<name>A0AAF0R101_SOLVR</name>
<keyword evidence="3" id="KW-1185">Reference proteome</keyword>
<accession>A0AAF0R101</accession>
<dbReference type="Proteomes" id="UP001234989">
    <property type="component" value="Chromosome 5"/>
</dbReference>
<feature type="signal peptide" evidence="1">
    <location>
        <begin position="1"/>
        <end position="20"/>
    </location>
</feature>
<feature type="chain" id="PRO_5042163508" evidence="1">
    <location>
        <begin position="21"/>
        <end position="236"/>
    </location>
</feature>
<evidence type="ECO:0000313" key="2">
    <source>
        <dbReference type="EMBL" id="WMV30690.1"/>
    </source>
</evidence>
<protein>
    <submittedName>
        <fullName evidence="2">Uncharacterized protein</fullName>
    </submittedName>
</protein>
<dbReference type="AlphaFoldDB" id="A0AAF0R101"/>
<proteinExistence type="predicted"/>
<sequence>MVTPRFAALVVFASAMMSIAKQNCFERFVRFAPLKFDSTPREKAYDSLTKCHNMLFNLGSTSHGARGGTKGGDYGDRSIACSGSQTSGDRRQFYVVLVDPRSTYSYVSTCFFVGIDHVCESPVVTTSVSTLGDASSYPKGMIYFLHAQCMMENKCLSYLAHVHDLTKDPSSLETVRVVRKFMDVFPTKLPGVPLDCDIKFVIDLELFISLLAEWPQNIEGIESSIRGLVVERVYLA</sequence>
<gene>
    <name evidence="2" type="ORF">MTR67_024075</name>
</gene>
<reference evidence="2" key="1">
    <citation type="submission" date="2023-08" db="EMBL/GenBank/DDBJ databases">
        <title>A de novo genome assembly of Solanum verrucosum Schlechtendal, a Mexican diploid species geographically isolated from the other diploid A-genome species in potato relatives.</title>
        <authorList>
            <person name="Hosaka K."/>
        </authorList>
    </citation>
    <scope>NUCLEOTIDE SEQUENCE</scope>
    <source>
        <tissue evidence="2">Young leaves</tissue>
    </source>
</reference>
<keyword evidence="1" id="KW-0732">Signal</keyword>